<keyword evidence="2" id="KW-1133">Transmembrane helix</keyword>
<evidence type="ECO:0000256" key="2">
    <source>
        <dbReference type="SAM" id="Phobius"/>
    </source>
</evidence>
<organism evidence="3 4">
    <name type="scientific">Fusarium duplospermum</name>
    <dbReference type="NCBI Taxonomy" id="1325734"/>
    <lineage>
        <taxon>Eukaryota</taxon>
        <taxon>Fungi</taxon>
        <taxon>Dikarya</taxon>
        <taxon>Ascomycota</taxon>
        <taxon>Pezizomycotina</taxon>
        <taxon>Sordariomycetes</taxon>
        <taxon>Hypocreomycetidae</taxon>
        <taxon>Hypocreales</taxon>
        <taxon>Nectriaceae</taxon>
        <taxon>Fusarium</taxon>
        <taxon>Fusarium solani species complex</taxon>
    </lineage>
</organism>
<dbReference type="Proteomes" id="UP000288168">
    <property type="component" value="Unassembled WGS sequence"/>
</dbReference>
<evidence type="ECO:0000313" key="3">
    <source>
        <dbReference type="EMBL" id="RSL45865.1"/>
    </source>
</evidence>
<name>A0A428NYH8_9HYPO</name>
<proteinExistence type="predicted"/>
<evidence type="ECO:0000256" key="1">
    <source>
        <dbReference type="SAM" id="MobiDB-lite"/>
    </source>
</evidence>
<gene>
    <name evidence="3" type="ORF">CEP54_014105</name>
</gene>
<feature type="compositionally biased region" description="Low complexity" evidence="1">
    <location>
        <begin position="123"/>
        <end position="137"/>
    </location>
</feature>
<sequence>MPAVFPARKLFTYITQKWPHLRENIGLTGLAAVVAFALALLWPIALVCGIWRPYEPAHLPRVINETDAPRVDPSIWQSSAWMRIKRMLRRKTSGSEDIPIGYKADTENQIATQPQQEAESGLTHTTDQQPTHPTSTSGSHIDVERICYAHRACQTSEDSPPAYPGTWEEEVDKAAIPDGRCPLPPYRP</sequence>
<evidence type="ECO:0000313" key="4">
    <source>
        <dbReference type="Proteomes" id="UP000288168"/>
    </source>
</evidence>
<protein>
    <submittedName>
        <fullName evidence="3">Uncharacterized protein</fullName>
    </submittedName>
</protein>
<accession>A0A428NYH8</accession>
<comment type="caution">
    <text evidence="3">The sequence shown here is derived from an EMBL/GenBank/DDBJ whole genome shotgun (WGS) entry which is preliminary data.</text>
</comment>
<reference evidence="3 4" key="1">
    <citation type="submission" date="2017-06" db="EMBL/GenBank/DDBJ databases">
        <title>Comparative genomic analysis of Ambrosia Fusariam Clade fungi.</title>
        <authorList>
            <person name="Stajich J.E."/>
            <person name="Carrillo J."/>
            <person name="Kijimoto T."/>
            <person name="Eskalen A."/>
            <person name="O'Donnell K."/>
            <person name="Kasson M."/>
        </authorList>
    </citation>
    <scope>NUCLEOTIDE SEQUENCE [LARGE SCALE GENOMIC DNA]</scope>
    <source>
        <strain evidence="3 4">NRRL62584</strain>
    </source>
</reference>
<keyword evidence="4" id="KW-1185">Reference proteome</keyword>
<dbReference type="AlphaFoldDB" id="A0A428NYH8"/>
<feature type="transmembrane region" description="Helical" evidence="2">
    <location>
        <begin position="25"/>
        <end position="51"/>
    </location>
</feature>
<keyword evidence="2" id="KW-0812">Transmembrane</keyword>
<keyword evidence="2" id="KW-0472">Membrane</keyword>
<dbReference type="OrthoDB" id="10545679at2759"/>
<feature type="region of interest" description="Disordered" evidence="1">
    <location>
        <begin position="112"/>
        <end position="188"/>
    </location>
</feature>
<dbReference type="EMBL" id="NKCI01000252">
    <property type="protein sequence ID" value="RSL45865.1"/>
    <property type="molecule type" value="Genomic_DNA"/>
</dbReference>